<name>A0ABS5KT46_9ACTN</name>
<comment type="caution">
    <text evidence="2">The sequence shown here is derived from an EMBL/GenBank/DDBJ whole genome shotgun (WGS) entry which is preliminary data.</text>
</comment>
<dbReference type="RefSeq" id="WP_212010779.1">
    <property type="nucleotide sequence ID" value="NZ_JAAFYZ010000066.1"/>
</dbReference>
<feature type="transmembrane region" description="Helical" evidence="1">
    <location>
        <begin position="7"/>
        <end position="29"/>
    </location>
</feature>
<keyword evidence="3" id="KW-1185">Reference proteome</keyword>
<feature type="transmembrane region" description="Helical" evidence="1">
    <location>
        <begin position="35"/>
        <end position="56"/>
    </location>
</feature>
<reference evidence="2 3" key="1">
    <citation type="submission" date="2020-02" db="EMBL/GenBank/DDBJ databases">
        <title>Acidophilic actinobacteria isolated from forest soil.</title>
        <authorList>
            <person name="Golinska P."/>
        </authorList>
    </citation>
    <scope>NUCLEOTIDE SEQUENCE [LARGE SCALE GENOMIC DNA]</scope>
    <source>
        <strain evidence="2 3">NL8</strain>
    </source>
</reference>
<dbReference type="Proteomes" id="UP000730482">
    <property type="component" value="Unassembled WGS sequence"/>
</dbReference>
<organism evidence="2 3">
    <name type="scientific">Catenulispora pinistramenti</name>
    <dbReference type="NCBI Taxonomy" id="2705254"/>
    <lineage>
        <taxon>Bacteria</taxon>
        <taxon>Bacillati</taxon>
        <taxon>Actinomycetota</taxon>
        <taxon>Actinomycetes</taxon>
        <taxon>Catenulisporales</taxon>
        <taxon>Catenulisporaceae</taxon>
        <taxon>Catenulispora</taxon>
    </lineage>
</organism>
<evidence type="ECO:0000313" key="2">
    <source>
        <dbReference type="EMBL" id="MBS2549215.1"/>
    </source>
</evidence>
<proteinExistence type="predicted"/>
<protein>
    <submittedName>
        <fullName evidence="2">Uncharacterized protein</fullName>
    </submittedName>
</protein>
<evidence type="ECO:0000256" key="1">
    <source>
        <dbReference type="SAM" id="Phobius"/>
    </source>
</evidence>
<keyword evidence="1" id="KW-0472">Membrane</keyword>
<keyword evidence="1" id="KW-0812">Transmembrane</keyword>
<keyword evidence="1" id="KW-1133">Transmembrane helix</keyword>
<evidence type="ECO:0000313" key="3">
    <source>
        <dbReference type="Proteomes" id="UP000730482"/>
    </source>
</evidence>
<dbReference type="EMBL" id="JAAFYZ010000066">
    <property type="protein sequence ID" value="MBS2549215.1"/>
    <property type="molecule type" value="Genomic_DNA"/>
</dbReference>
<sequence length="274" mass="30409">MKKQWETFWGFVILGGLVALIASFVHVPGRTVLDVGLGAVSLYWLLIITTVPWNLYFRALRVRNEIGVSRERGITVPEGRAAEVRRWERVLLRLALAGHIVTAAIVAGVTYASGHVLGYYFAAFYLLSCAIRPMAAYLGYVKAQIAGLLKETTHPRDDVLDLTTRMSTLTAEVEALRGATSEAQERAFRELDDVRGDLRATDVRLREDVRLAREAVDADRAGLRARVEEAERHVAAITRHFDQAVDGLTDQRELLSGLRAFVRLVRADAAAIGE</sequence>
<accession>A0ABS5KT46</accession>
<feature type="transmembrane region" description="Helical" evidence="1">
    <location>
        <begin position="117"/>
        <end position="140"/>
    </location>
</feature>
<gene>
    <name evidence="2" type="ORF">KGQ19_20325</name>
</gene>
<feature type="transmembrane region" description="Helical" evidence="1">
    <location>
        <begin position="90"/>
        <end position="111"/>
    </location>
</feature>